<evidence type="ECO:0000313" key="2">
    <source>
        <dbReference type="EMBL" id="MED6119549.1"/>
    </source>
</evidence>
<protein>
    <submittedName>
        <fullName evidence="2">Uncharacterized protein</fullName>
    </submittedName>
</protein>
<feature type="region of interest" description="Disordered" evidence="1">
    <location>
        <begin position="1"/>
        <end position="79"/>
    </location>
</feature>
<feature type="compositionally biased region" description="Low complexity" evidence="1">
    <location>
        <begin position="14"/>
        <end position="24"/>
    </location>
</feature>
<feature type="region of interest" description="Disordered" evidence="1">
    <location>
        <begin position="93"/>
        <end position="127"/>
    </location>
</feature>
<accession>A0ABU6R6F3</accession>
<evidence type="ECO:0000256" key="1">
    <source>
        <dbReference type="SAM" id="MobiDB-lite"/>
    </source>
</evidence>
<feature type="compositionally biased region" description="Basic and acidic residues" evidence="1">
    <location>
        <begin position="1"/>
        <end position="10"/>
    </location>
</feature>
<reference evidence="2 3" key="1">
    <citation type="journal article" date="2023" name="Plants (Basel)">
        <title>Bridging the Gap: Combining Genomics and Transcriptomics Approaches to Understand Stylosanthes scabra, an Orphan Legume from the Brazilian Caatinga.</title>
        <authorList>
            <person name="Ferreira-Neto J.R.C."/>
            <person name="da Silva M.D."/>
            <person name="Binneck E."/>
            <person name="de Melo N.F."/>
            <person name="da Silva R.H."/>
            <person name="de Melo A.L.T.M."/>
            <person name="Pandolfi V."/>
            <person name="Bustamante F.O."/>
            <person name="Brasileiro-Vidal A.C."/>
            <person name="Benko-Iseppon A.M."/>
        </authorList>
    </citation>
    <scope>NUCLEOTIDE SEQUENCE [LARGE SCALE GENOMIC DNA]</scope>
    <source>
        <tissue evidence="2">Leaves</tissue>
    </source>
</reference>
<dbReference type="Proteomes" id="UP001341840">
    <property type="component" value="Unassembled WGS sequence"/>
</dbReference>
<keyword evidence="3" id="KW-1185">Reference proteome</keyword>
<gene>
    <name evidence="2" type="ORF">PIB30_012739</name>
</gene>
<name>A0ABU6R6F3_9FABA</name>
<sequence length="127" mass="13612">MVGHEEENVHLQEAAATTDADTATEPPRPHSSVSSAAATLITVHPLHPLPHRRPAAALESRSSHRNTPPDAFNTPDATSTRSIFYGSAIFEPSSRRSTGFSRNSIRLNQDSSPLPASRFIHVAPSPG</sequence>
<feature type="compositionally biased region" description="Polar residues" evidence="1">
    <location>
        <begin position="95"/>
        <end position="114"/>
    </location>
</feature>
<organism evidence="2 3">
    <name type="scientific">Stylosanthes scabra</name>
    <dbReference type="NCBI Taxonomy" id="79078"/>
    <lineage>
        <taxon>Eukaryota</taxon>
        <taxon>Viridiplantae</taxon>
        <taxon>Streptophyta</taxon>
        <taxon>Embryophyta</taxon>
        <taxon>Tracheophyta</taxon>
        <taxon>Spermatophyta</taxon>
        <taxon>Magnoliopsida</taxon>
        <taxon>eudicotyledons</taxon>
        <taxon>Gunneridae</taxon>
        <taxon>Pentapetalae</taxon>
        <taxon>rosids</taxon>
        <taxon>fabids</taxon>
        <taxon>Fabales</taxon>
        <taxon>Fabaceae</taxon>
        <taxon>Papilionoideae</taxon>
        <taxon>50 kb inversion clade</taxon>
        <taxon>dalbergioids sensu lato</taxon>
        <taxon>Dalbergieae</taxon>
        <taxon>Pterocarpus clade</taxon>
        <taxon>Stylosanthes</taxon>
    </lineage>
</organism>
<dbReference type="EMBL" id="JASCZI010030240">
    <property type="protein sequence ID" value="MED6119549.1"/>
    <property type="molecule type" value="Genomic_DNA"/>
</dbReference>
<proteinExistence type="predicted"/>
<evidence type="ECO:0000313" key="3">
    <source>
        <dbReference type="Proteomes" id="UP001341840"/>
    </source>
</evidence>
<comment type="caution">
    <text evidence="2">The sequence shown here is derived from an EMBL/GenBank/DDBJ whole genome shotgun (WGS) entry which is preliminary data.</text>
</comment>